<dbReference type="AlphaFoldDB" id="A0A6A6CR46"/>
<dbReference type="PANTHER" id="PTHR47098:SF1">
    <property type="entry name" value="PFKB FAMILY CARBOHYDRATE KINASE SUPERFAMILY (AFU_ORTHOLOGUE AFUA_4G09500)"/>
    <property type="match status" value="1"/>
</dbReference>
<dbReference type="InterPro" id="IPR029056">
    <property type="entry name" value="Ribokinase-like"/>
</dbReference>
<feature type="domain" description="Carbohydrate kinase PfkB" evidence="1">
    <location>
        <begin position="172"/>
        <end position="324"/>
    </location>
</feature>
<dbReference type="Gene3D" id="3.40.1190.20">
    <property type="match status" value="1"/>
</dbReference>
<dbReference type="Proteomes" id="UP000799537">
    <property type="component" value="Unassembled WGS sequence"/>
</dbReference>
<dbReference type="RefSeq" id="XP_033668845.1">
    <property type="nucleotide sequence ID" value="XM_033812496.1"/>
</dbReference>
<gene>
    <name evidence="2" type="ORF">M409DRAFT_53895</name>
</gene>
<dbReference type="PANTHER" id="PTHR47098">
    <property type="entry name" value="PROTEIN MAK32"/>
    <property type="match status" value="1"/>
</dbReference>
<organism evidence="2 3">
    <name type="scientific">Zasmidium cellare ATCC 36951</name>
    <dbReference type="NCBI Taxonomy" id="1080233"/>
    <lineage>
        <taxon>Eukaryota</taxon>
        <taxon>Fungi</taxon>
        <taxon>Dikarya</taxon>
        <taxon>Ascomycota</taxon>
        <taxon>Pezizomycotina</taxon>
        <taxon>Dothideomycetes</taxon>
        <taxon>Dothideomycetidae</taxon>
        <taxon>Mycosphaerellales</taxon>
        <taxon>Mycosphaerellaceae</taxon>
        <taxon>Zasmidium</taxon>
    </lineage>
</organism>
<sequence>MQSPRMSEKDEVTPLFVSLGMLVLDELHLPDSTTQHNVIGGSGAYSTLGARLAVEDSQSRRIASFVLAGHDFPYDKVEKHFRPWGIDYTIKRLPTTMSTRGRLEYHDWKFEHKSYSYLTTPLQPRPIDLPLRFLQSSTFHLLSSPDVLSTQLSELSQRRLEHGITVQPLLVWEPAPLSCTANFLDAYIDAARLVDVFSPNHVELLGLCERSLKKHESFDKGLIEACATRFFATEHSNPRICIVRCGEHGAVVLERNQSPDFRVKTTWVAPFFSPAEAGRVVDATGGGNTFLGAFAVEYQQNRGDAVLAARKASVAASFALEQIGPPDFGEGTWNGVTVEGRMGEYLKRVENS</sequence>
<evidence type="ECO:0000313" key="3">
    <source>
        <dbReference type="Proteomes" id="UP000799537"/>
    </source>
</evidence>
<evidence type="ECO:0000259" key="1">
    <source>
        <dbReference type="Pfam" id="PF00294"/>
    </source>
</evidence>
<name>A0A6A6CR46_ZASCE</name>
<proteinExistence type="predicted"/>
<dbReference type="OrthoDB" id="497927at2759"/>
<protein>
    <recommendedName>
        <fullName evidence="1">Carbohydrate kinase PfkB domain-containing protein</fullName>
    </recommendedName>
</protein>
<reference evidence="2" key="1">
    <citation type="journal article" date="2020" name="Stud. Mycol.">
        <title>101 Dothideomycetes genomes: a test case for predicting lifestyles and emergence of pathogens.</title>
        <authorList>
            <person name="Haridas S."/>
            <person name="Albert R."/>
            <person name="Binder M."/>
            <person name="Bloem J."/>
            <person name="Labutti K."/>
            <person name="Salamov A."/>
            <person name="Andreopoulos B."/>
            <person name="Baker S."/>
            <person name="Barry K."/>
            <person name="Bills G."/>
            <person name="Bluhm B."/>
            <person name="Cannon C."/>
            <person name="Castanera R."/>
            <person name="Culley D."/>
            <person name="Daum C."/>
            <person name="Ezra D."/>
            <person name="Gonzalez J."/>
            <person name="Henrissat B."/>
            <person name="Kuo A."/>
            <person name="Liang C."/>
            <person name="Lipzen A."/>
            <person name="Lutzoni F."/>
            <person name="Magnuson J."/>
            <person name="Mondo S."/>
            <person name="Nolan M."/>
            <person name="Ohm R."/>
            <person name="Pangilinan J."/>
            <person name="Park H.-J."/>
            <person name="Ramirez L."/>
            <person name="Alfaro M."/>
            <person name="Sun H."/>
            <person name="Tritt A."/>
            <person name="Yoshinaga Y."/>
            <person name="Zwiers L.-H."/>
            <person name="Turgeon B."/>
            <person name="Goodwin S."/>
            <person name="Spatafora J."/>
            <person name="Crous P."/>
            <person name="Grigoriev I."/>
        </authorList>
    </citation>
    <scope>NUCLEOTIDE SEQUENCE</scope>
    <source>
        <strain evidence="2">ATCC 36951</strain>
    </source>
</reference>
<dbReference type="SUPFAM" id="SSF53613">
    <property type="entry name" value="Ribokinase-like"/>
    <property type="match status" value="1"/>
</dbReference>
<dbReference type="InterPro" id="IPR011611">
    <property type="entry name" value="PfkB_dom"/>
</dbReference>
<dbReference type="GeneID" id="54565768"/>
<keyword evidence="3" id="KW-1185">Reference proteome</keyword>
<dbReference type="EMBL" id="ML993592">
    <property type="protein sequence ID" value="KAF2167956.1"/>
    <property type="molecule type" value="Genomic_DNA"/>
</dbReference>
<dbReference type="Pfam" id="PF00294">
    <property type="entry name" value="PfkB"/>
    <property type="match status" value="1"/>
</dbReference>
<evidence type="ECO:0000313" key="2">
    <source>
        <dbReference type="EMBL" id="KAF2167956.1"/>
    </source>
</evidence>
<accession>A0A6A6CR46</accession>